<sequence length="72" mass="7597">MTLSFIRWCTPGVVTYVSATLLYASGVVPLAPRFPGAIRTRNRPGIEPAIVAGAEQAETGSPSDEAFNGECK</sequence>
<dbReference type="Proteomes" id="UP001234216">
    <property type="component" value="Unassembled WGS sequence"/>
</dbReference>
<keyword evidence="1" id="KW-0472">Membrane</keyword>
<name>A0AAW8FS00_9ACTN</name>
<keyword evidence="1" id="KW-0812">Transmembrane</keyword>
<dbReference type="EMBL" id="JAUSZV010000005">
    <property type="protein sequence ID" value="MDQ0912567.1"/>
    <property type="molecule type" value="Genomic_DNA"/>
</dbReference>
<dbReference type="AlphaFoldDB" id="A0AAW8FS00"/>
<reference evidence="2" key="1">
    <citation type="submission" date="2023-07" db="EMBL/GenBank/DDBJ databases">
        <title>Comparative genomics of wheat-associated soil bacteria to identify genetic determinants of phenazine resistance.</title>
        <authorList>
            <person name="Mouncey N."/>
        </authorList>
    </citation>
    <scope>NUCLEOTIDE SEQUENCE</scope>
    <source>
        <strain evidence="2">V4I22</strain>
    </source>
</reference>
<evidence type="ECO:0000256" key="1">
    <source>
        <dbReference type="SAM" id="Phobius"/>
    </source>
</evidence>
<accession>A0AAW8FS00</accession>
<gene>
    <name evidence="2" type="ORF">QFZ22_008552</name>
</gene>
<organism evidence="2 3">
    <name type="scientific">Streptomyces canus</name>
    <dbReference type="NCBI Taxonomy" id="58343"/>
    <lineage>
        <taxon>Bacteria</taxon>
        <taxon>Bacillati</taxon>
        <taxon>Actinomycetota</taxon>
        <taxon>Actinomycetes</taxon>
        <taxon>Kitasatosporales</taxon>
        <taxon>Streptomycetaceae</taxon>
        <taxon>Streptomyces</taxon>
        <taxon>Streptomyces aurantiacus group</taxon>
    </lineage>
</organism>
<protein>
    <submittedName>
        <fullName evidence="2">Uncharacterized protein</fullName>
    </submittedName>
</protein>
<keyword evidence="1" id="KW-1133">Transmembrane helix</keyword>
<feature type="transmembrane region" description="Helical" evidence="1">
    <location>
        <begin position="12"/>
        <end position="31"/>
    </location>
</feature>
<evidence type="ECO:0000313" key="3">
    <source>
        <dbReference type="Proteomes" id="UP001234216"/>
    </source>
</evidence>
<comment type="caution">
    <text evidence="2">The sequence shown here is derived from an EMBL/GenBank/DDBJ whole genome shotgun (WGS) entry which is preliminary data.</text>
</comment>
<proteinExistence type="predicted"/>
<evidence type="ECO:0000313" key="2">
    <source>
        <dbReference type="EMBL" id="MDQ0912567.1"/>
    </source>
</evidence>